<accession>A0A5C6M4F6</accession>
<name>A0A5C6M4F6_9PLAN</name>
<sequence length="81" mass="9200">MFYARSLEIAELGGYPLRLVETGTHSTQTLAGQLGVFVPTASHDSWLCQRGYSFRSVKCGLRWDDHLEDSRTDQQQEAFYA</sequence>
<proteinExistence type="predicted"/>
<gene>
    <name evidence="1" type="ORF">E3A20_19790</name>
</gene>
<comment type="caution">
    <text evidence="1">The sequence shown here is derived from an EMBL/GenBank/DDBJ whole genome shotgun (WGS) entry which is preliminary data.</text>
</comment>
<dbReference type="Proteomes" id="UP000321083">
    <property type="component" value="Unassembled WGS sequence"/>
</dbReference>
<dbReference type="AlphaFoldDB" id="A0A5C6M4F6"/>
<reference evidence="1 2" key="2">
    <citation type="submission" date="2019-08" db="EMBL/GenBank/DDBJ databases">
        <authorList>
            <person name="Henke P."/>
        </authorList>
    </citation>
    <scope>NUCLEOTIDE SEQUENCE [LARGE SCALE GENOMIC DNA]</scope>
    <source>
        <strain evidence="1">Phe10_nw2017</strain>
    </source>
</reference>
<protein>
    <submittedName>
        <fullName evidence="1">Uncharacterized protein</fullName>
    </submittedName>
</protein>
<reference evidence="1 2" key="1">
    <citation type="submission" date="2019-08" db="EMBL/GenBank/DDBJ databases">
        <title>100 year-old enigma solved: identification of Planctomyces bekefii, the type genus and species of the phylum Planctomycetes.</title>
        <authorList>
            <person name="Svetlana D.N."/>
            <person name="Overmann J."/>
        </authorList>
    </citation>
    <scope>NUCLEOTIDE SEQUENCE [LARGE SCALE GENOMIC DNA]</scope>
    <source>
        <strain evidence="1">Phe10_nw2017</strain>
    </source>
</reference>
<evidence type="ECO:0000313" key="2">
    <source>
        <dbReference type="Proteomes" id="UP000321083"/>
    </source>
</evidence>
<organism evidence="1 2">
    <name type="scientific">Planctomyces bekefii</name>
    <dbReference type="NCBI Taxonomy" id="1653850"/>
    <lineage>
        <taxon>Bacteria</taxon>
        <taxon>Pseudomonadati</taxon>
        <taxon>Planctomycetota</taxon>
        <taxon>Planctomycetia</taxon>
        <taxon>Planctomycetales</taxon>
        <taxon>Planctomycetaceae</taxon>
        <taxon>Planctomyces</taxon>
    </lineage>
</organism>
<dbReference type="EMBL" id="SRHE01000464">
    <property type="protein sequence ID" value="TWW08892.1"/>
    <property type="molecule type" value="Genomic_DNA"/>
</dbReference>
<evidence type="ECO:0000313" key="1">
    <source>
        <dbReference type="EMBL" id="TWW08892.1"/>
    </source>
</evidence>
<keyword evidence="2" id="KW-1185">Reference proteome</keyword>